<evidence type="ECO:0000313" key="2">
    <source>
        <dbReference type="EMBL" id="CAB9529976.1"/>
    </source>
</evidence>
<dbReference type="AlphaFoldDB" id="A0A9N8HY11"/>
<keyword evidence="1" id="KW-0732">Signal</keyword>
<dbReference type="EMBL" id="CAICTM010002692">
    <property type="protein sequence ID" value="CAB9529976.1"/>
    <property type="molecule type" value="Genomic_DNA"/>
</dbReference>
<comment type="caution">
    <text evidence="2">The sequence shown here is derived from an EMBL/GenBank/DDBJ whole genome shotgun (WGS) entry which is preliminary data.</text>
</comment>
<accession>A0A9N8HY11</accession>
<gene>
    <name evidence="2" type="ORF">SEMRO_2694_G334850.1</name>
</gene>
<evidence type="ECO:0000256" key="1">
    <source>
        <dbReference type="SAM" id="SignalP"/>
    </source>
</evidence>
<evidence type="ECO:0000313" key="3">
    <source>
        <dbReference type="Proteomes" id="UP001153069"/>
    </source>
</evidence>
<feature type="chain" id="PRO_5040318915" evidence="1">
    <location>
        <begin position="27"/>
        <end position="196"/>
    </location>
</feature>
<protein>
    <submittedName>
        <fullName evidence="2">Uncharacterized protein</fullName>
    </submittedName>
</protein>
<feature type="signal peptide" evidence="1">
    <location>
        <begin position="1"/>
        <end position="26"/>
    </location>
</feature>
<sequence>MVSSGASSIVLGLAISAATMGGPAAAFVVGNTPSQPPSVGTSTVMPLMMANNGDDSVESSRKEVLSALGWTAAAWAVSGTLDNKAYAAEEGEAATVVVEESVVSPILQSSNLKSIKKAEKQLSKLEFYAVQNDFEALKVEIRNAPFSEIRKNSFKFIKEYAGQEETQSKLSASYDVFITSLEKMDQRSQKQGQFLV</sequence>
<reference evidence="2" key="1">
    <citation type="submission" date="2020-06" db="EMBL/GenBank/DDBJ databases">
        <authorList>
            <consortium name="Plant Systems Biology data submission"/>
        </authorList>
    </citation>
    <scope>NUCLEOTIDE SEQUENCE</scope>
    <source>
        <strain evidence="2">D6</strain>
    </source>
</reference>
<keyword evidence="3" id="KW-1185">Reference proteome</keyword>
<dbReference type="Proteomes" id="UP001153069">
    <property type="component" value="Unassembled WGS sequence"/>
</dbReference>
<proteinExistence type="predicted"/>
<name>A0A9N8HY11_9STRA</name>
<organism evidence="2 3">
    <name type="scientific">Seminavis robusta</name>
    <dbReference type="NCBI Taxonomy" id="568900"/>
    <lineage>
        <taxon>Eukaryota</taxon>
        <taxon>Sar</taxon>
        <taxon>Stramenopiles</taxon>
        <taxon>Ochrophyta</taxon>
        <taxon>Bacillariophyta</taxon>
        <taxon>Bacillariophyceae</taxon>
        <taxon>Bacillariophycidae</taxon>
        <taxon>Naviculales</taxon>
        <taxon>Naviculaceae</taxon>
        <taxon>Seminavis</taxon>
    </lineage>
</organism>